<protein>
    <recommendedName>
        <fullName evidence="2">ArnR1-like winged helix-turn-helix domain-containing protein</fullName>
    </recommendedName>
</protein>
<gene>
    <name evidence="1" type="ORF">LCGC14_1389440</name>
</gene>
<proteinExistence type="predicted"/>
<comment type="caution">
    <text evidence="1">The sequence shown here is derived from an EMBL/GenBank/DDBJ whole genome shotgun (WGS) entry which is preliminary data.</text>
</comment>
<accession>A0A0F9MFX7</accession>
<evidence type="ECO:0000313" key="1">
    <source>
        <dbReference type="EMBL" id="KKM75520.1"/>
    </source>
</evidence>
<sequence length="97" mass="11330">MDFFLNNLKDTLVAINKLVDNNITLVNTKRIRRCNNIKSSNRSKINFIWRSLKFLEGEGILSKNGITNPKTYHISSKEKIDVEKFLFKVKESKRNSI</sequence>
<reference evidence="1" key="1">
    <citation type="journal article" date="2015" name="Nature">
        <title>Complex archaea that bridge the gap between prokaryotes and eukaryotes.</title>
        <authorList>
            <person name="Spang A."/>
            <person name="Saw J.H."/>
            <person name="Jorgensen S.L."/>
            <person name="Zaremba-Niedzwiedzka K."/>
            <person name="Martijn J."/>
            <person name="Lind A.E."/>
            <person name="van Eijk R."/>
            <person name="Schleper C."/>
            <person name="Guy L."/>
            <person name="Ettema T.J."/>
        </authorList>
    </citation>
    <scope>NUCLEOTIDE SEQUENCE</scope>
</reference>
<dbReference type="EMBL" id="LAZR01008965">
    <property type="protein sequence ID" value="KKM75520.1"/>
    <property type="molecule type" value="Genomic_DNA"/>
</dbReference>
<dbReference type="AlphaFoldDB" id="A0A0F9MFX7"/>
<name>A0A0F9MFX7_9ZZZZ</name>
<organism evidence="1">
    <name type="scientific">marine sediment metagenome</name>
    <dbReference type="NCBI Taxonomy" id="412755"/>
    <lineage>
        <taxon>unclassified sequences</taxon>
        <taxon>metagenomes</taxon>
        <taxon>ecological metagenomes</taxon>
    </lineage>
</organism>
<evidence type="ECO:0008006" key="2">
    <source>
        <dbReference type="Google" id="ProtNLM"/>
    </source>
</evidence>